<protein>
    <submittedName>
        <fullName evidence="3">Uncharacterized protein</fullName>
    </submittedName>
</protein>
<dbReference type="Proteomes" id="UP000290244">
    <property type="component" value="Chromosome"/>
</dbReference>
<evidence type="ECO:0000256" key="1">
    <source>
        <dbReference type="SAM" id="Phobius"/>
    </source>
</evidence>
<dbReference type="OrthoDB" id="6296600at2"/>
<reference evidence="3 4" key="1">
    <citation type="submission" date="2018-12" db="EMBL/GenBank/DDBJ databases">
        <title>Complete genome of Litorilituus sediminis.</title>
        <authorList>
            <person name="Liu A."/>
            <person name="Rong J."/>
        </authorList>
    </citation>
    <scope>NUCLEOTIDE SEQUENCE [LARGE SCALE GENOMIC DNA]</scope>
    <source>
        <strain evidence="3 4">JCM 17549</strain>
    </source>
</reference>
<dbReference type="RefSeq" id="WP_130599460.1">
    <property type="nucleotide sequence ID" value="NZ_CP034759.1"/>
</dbReference>
<dbReference type="EMBL" id="CP034759">
    <property type="protein sequence ID" value="QBG34857.1"/>
    <property type="molecule type" value="Genomic_DNA"/>
</dbReference>
<dbReference type="KEGG" id="lsd:EMK97_03395"/>
<feature type="transmembrane region" description="Helical" evidence="1">
    <location>
        <begin position="72"/>
        <end position="94"/>
    </location>
</feature>
<keyword evidence="1" id="KW-0812">Transmembrane</keyword>
<keyword evidence="4" id="KW-1185">Reference proteome</keyword>
<dbReference type="AlphaFoldDB" id="A0A4P6P5Y8"/>
<dbReference type="EMBL" id="CP034759">
    <property type="protein sequence ID" value="QBG34853.1"/>
    <property type="molecule type" value="Genomic_DNA"/>
</dbReference>
<gene>
    <name evidence="2" type="ORF">EMK97_03395</name>
    <name evidence="3" type="ORF">EMK97_03420</name>
</gene>
<evidence type="ECO:0000313" key="3">
    <source>
        <dbReference type="EMBL" id="QBG34857.1"/>
    </source>
</evidence>
<dbReference type="KEGG" id="lsd:EMK97_03420"/>
<name>A0A4P6P5Y8_9GAMM</name>
<evidence type="ECO:0000313" key="2">
    <source>
        <dbReference type="EMBL" id="QBG34853.1"/>
    </source>
</evidence>
<organism evidence="3 4">
    <name type="scientific">Litorilituus sediminis</name>
    <dbReference type="NCBI Taxonomy" id="718192"/>
    <lineage>
        <taxon>Bacteria</taxon>
        <taxon>Pseudomonadati</taxon>
        <taxon>Pseudomonadota</taxon>
        <taxon>Gammaproteobacteria</taxon>
        <taxon>Alteromonadales</taxon>
        <taxon>Colwelliaceae</taxon>
        <taxon>Litorilituus</taxon>
    </lineage>
</organism>
<evidence type="ECO:0000313" key="4">
    <source>
        <dbReference type="Proteomes" id="UP000290244"/>
    </source>
</evidence>
<proteinExistence type="predicted"/>
<accession>A0A4P6P5Y8</accession>
<keyword evidence="1" id="KW-0472">Membrane</keyword>
<keyword evidence="1" id="KW-1133">Transmembrane helix</keyword>
<sequence>MPNKPWVNIYNHIYEDCIVGNTEGLEKLKLAIDKALADGNYQLEDDLETDFASICSTEEELPEEEQSKTSKLIGVIIMSILFIWLLVLPVFGIYKLWLSL</sequence>